<proteinExistence type="inferred from homology"/>
<dbReference type="InterPro" id="IPR051122">
    <property type="entry name" value="SDR_DHRS6-like"/>
</dbReference>
<dbReference type="PRINTS" id="PR00080">
    <property type="entry name" value="SDRFAMILY"/>
</dbReference>
<dbReference type="GO" id="GO:0016491">
    <property type="term" value="F:oxidoreductase activity"/>
    <property type="evidence" value="ECO:0007669"/>
    <property type="project" value="UniProtKB-KW"/>
</dbReference>
<gene>
    <name evidence="4" type="ORF">C7446_0216</name>
</gene>
<dbReference type="OrthoDB" id="8653364at2"/>
<evidence type="ECO:0000313" key="5">
    <source>
        <dbReference type="Proteomes" id="UP000281975"/>
    </source>
</evidence>
<comment type="similarity">
    <text evidence="1">Belongs to the short-chain dehydrogenases/reductases (SDR) family.</text>
</comment>
<keyword evidence="2" id="KW-0560">Oxidoreductase</keyword>
<evidence type="ECO:0000313" key="4">
    <source>
        <dbReference type="EMBL" id="RKR07404.1"/>
    </source>
</evidence>
<dbReference type="AlphaFoldDB" id="A0A420X0V9"/>
<dbReference type="Pfam" id="PF13561">
    <property type="entry name" value="adh_short_C2"/>
    <property type="match status" value="1"/>
</dbReference>
<dbReference type="PANTHER" id="PTHR43477">
    <property type="entry name" value="DIHYDROANTICAPSIN 7-DEHYDROGENASE"/>
    <property type="match status" value="1"/>
</dbReference>
<dbReference type="PROSITE" id="PS00061">
    <property type="entry name" value="ADH_SHORT"/>
    <property type="match status" value="1"/>
</dbReference>
<name>A0A420X0V9_9GAMM</name>
<keyword evidence="5" id="KW-1185">Reference proteome</keyword>
<sequence length="248" mass="26310">MTAFAAQRRVWITGGLGGIGLACAEHFARAGDRVLVTTRDADRASRLQSLPAEIAGRIESVTLDIRDEAAIEHLLAAHGTPDVLVNNAGLNIPRPFSEISGADIDTVFDINVRALMLLTRAVVNAMQAQNVAGRIVNVSSQAGLIGLPQRTVYCASKHAVEGFGKALAIELRGTGIRVNSVAPTFVATEMTRETLADTTMRSLIEQKCLLEALPEPADVAAAVHFLASEGARYMTGTTLKVDAGWTAH</sequence>
<dbReference type="PRINTS" id="PR00081">
    <property type="entry name" value="GDHRDH"/>
</dbReference>
<evidence type="ECO:0000259" key="3">
    <source>
        <dbReference type="SMART" id="SM00822"/>
    </source>
</evidence>
<dbReference type="Proteomes" id="UP000281975">
    <property type="component" value="Unassembled WGS sequence"/>
</dbReference>
<dbReference type="Gene3D" id="3.40.50.720">
    <property type="entry name" value="NAD(P)-binding Rossmann-like Domain"/>
    <property type="match status" value="1"/>
</dbReference>
<evidence type="ECO:0000256" key="1">
    <source>
        <dbReference type="ARBA" id="ARBA00006484"/>
    </source>
</evidence>
<organism evidence="4 5">
    <name type="scientific">Kushneria sinocarnis</name>
    <dbReference type="NCBI Taxonomy" id="595502"/>
    <lineage>
        <taxon>Bacteria</taxon>
        <taxon>Pseudomonadati</taxon>
        <taxon>Pseudomonadota</taxon>
        <taxon>Gammaproteobacteria</taxon>
        <taxon>Oceanospirillales</taxon>
        <taxon>Halomonadaceae</taxon>
        <taxon>Kushneria</taxon>
    </lineage>
</organism>
<dbReference type="SUPFAM" id="SSF51735">
    <property type="entry name" value="NAD(P)-binding Rossmann-fold domains"/>
    <property type="match status" value="1"/>
</dbReference>
<dbReference type="InterPro" id="IPR020904">
    <property type="entry name" value="Sc_DH/Rdtase_CS"/>
</dbReference>
<reference evidence="4 5" key="1">
    <citation type="submission" date="2018-10" db="EMBL/GenBank/DDBJ databases">
        <title>Genomic Encyclopedia of Type Strains, Phase IV (KMG-IV): sequencing the most valuable type-strain genomes for metagenomic binning, comparative biology and taxonomic classification.</title>
        <authorList>
            <person name="Goeker M."/>
        </authorList>
    </citation>
    <scope>NUCLEOTIDE SEQUENCE [LARGE SCALE GENOMIC DNA]</scope>
    <source>
        <strain evidence="4 5">DSM 23229</strain>
    </source>
</reference>
<feature type="domain" description="Ketoreductase" evidence="3">
    <location>
        <begin position="8"/>
        <end position="184"/>
    </location>
</feature>
<protein>
    <submittedName>
        <fullName evidence="4">NAD(P)-dependent dehydrogenase (Short-subunit alcohol dehydrogenase family)</fullName>
    </submittedName>
</protein>
<dbReference type="InterPro" id="IPR057326">
    <property type="entry name" value="KR_dom"/>
</dbReference>
<dbReference type="CDD" id="cd05233">
    <property type="entry name" value="SDR_c"/>
    <property type="match status" value="1"/>
</dbReference>
<dbReference type="RefSeq" id="WP_121170432.1">
    <property type="nucleotide sequence ID" value="NZ_RBIN01000001.1"/>
</dbReference>
<dbReference type="SMART" id="SM00822">
    <property type="entry name" value="PKS_KR"/>
    <property type="match status" value="1"/>
</dbReference>
<dbReference type="InterPro" id="IPR036291">
    <property type="entry name" value="NAD(P)-bd_dom_sf"/>
</dbReference>
<evidence type="ECO:0000256" key="2">
    <source>
        <dbReference type="ARBA" id="ARBA00023002"/>
    </source>
</evidence>
<accession>A0A420X0V9</accession>
<dbReference type="EMBL" id="RBIN01000001">
    <property type="protein sequence ID" value="RKR07404.1"/>
    <property type="molecule type" value="Genomic_DNA"/>
</dbReference>
<dbReference type="FunFam" id="3.40.50.720:FF:000084">
    <property type="entry name" value="Short-chain dehydrogenase reductase"/>
    <property type="match status" value="1"/>
</dbReference>
<dbReference type="PANTHER" id="PTHR43477:SF1">
    <property type="entry name" value="DIHYDROANTICAPSIN 7-DEHYDROGENASE"/>
    <property type="match status" value="1"/>
</dbReference>
<comment type="caution">
    <text evidence="4">The sequence shown here is derived from an EMBL/GenBank/DDBJ whole genome shotgun (WGS) entry which is preliminary data.</text>
</comment>
<dbReference type="InterPro" id="IPR002347">
    <property type="entry name" value="SDR_fam"/>
</dbReference>